<feature type="compositionally biased region" description="Low complexity" evidence="5">
    <location>
        <begin position="704"/>
        <end position="714"/>
    </location>
</feature>
<sequence>MAPPPARSGAHSMERVSMSSASTGSLHRRSSSQQARPRPTACPIVLWTHEPPNFSPADVVIHPELPAVLGGVGDAELLEIRSLAAGSADTSAKGRRFLFRATTAVAEGEALGRAAGNLQLSISRSIAGLYGLHNRCDVLLSKVPRDPHTISHVELYFRDQYVGRADMWRLAASLEDTCVYVGQRITLAGCVRATVGRIFIDAKKVTSGFVAPHTRTIFRSESAKYNLLIQLGREMWEFDEDGELYFEKAISGFIPELLRRWNAVPTNHVVSVVLFARVYYDVGDLHMLEDAALPVRKSEDGRWYIDYYKVIVDLEGSCDWAQAVTSLKEEFFRFQHDILLLRRPVAGPAGAPWAEDPHADLLRRDRALLAGRLSASHEGNILEALNLALNPADAHFVDRDLTRTGLDVVVVSAGTGHFRVDKRLLRLTTERMIDSGFGLDLVCLTKMPLHSVPLFHFKSEIPEARTAPHGPASATGSRGRRGRGPSAAAPSSAPPDPLYFDPLHASSTTAGPGAGTTHTTAASSGYGLVDFYSIPHWVDCSFYNLQQDKPFRADRFVPRCKMHEVQMMGIMENEISDISIPYLELGSLGIPGLVAAPKSMGSSMAMSGGRDRAPRGLQGSSLTRVSEGETGLDLAGMGPREARRLMRERFDRETMRDLETAPAAVRSSLVYAASGRVPAPSTSPSRSLHHNFSNEQLRQRAREQQAAASSSGRSPVTPGRIARPGRHSRDTRKQSTMLEAHDEHPADRMEGATHTTDGTAEQHANASTALSSPNSPNANRFSAVLSDDSIGPSMSRALSRASSFRSLNTLSRGLRPLEPIGKARALVAPSDVLPDEMDGPVAPTTSPVHPSASAALMKNSKAGSKSSSRYRSPANWLWSSFRSSLANPPHEERHAQQDPTSPPGAASASKEGIESSTAASRRIAALLASSRPTSSSPAPSVTSPSSAEKSPVGKEESAPSPIAIPPAMPTDRSSDGKHHNAQDAPGAAAEAAEEQAQREQDAYEQALEEEEARARYAQCAQVEKQTLVNPSNPRKSLAAKATNTQLMRWQHLFPRRLNHHAVKWRSMTSPACLPLTTLYLPTESDLASQWLEYPYTMSISSEMNSFLVKRNPSTHPALAVLREMASQRLAQGYQFIVPAGGQSESADGSTGPTAVSSRSLVNDKPRPFVLRQPSELFQPGNLVSGNPIFLSVSNQIHRIAYDRQIGSINVKRYVRRTEHETSPLEYACCVWPRDLPGYQTVRATFHYPDFGAYNWTYLDALIAGHSDEERFIESLRYWRTRFVVVPSEGPAPPMRAPTGEALSDEEIRLIGMDRLADLFARARLRPRTNEDRSLAPLRFIPTSLDPAASFHDADFMRQMTAAIEESNARDASFRRDRSAGGGRRRPIKDLDLRSIAVEMRSDSSGLRINDKFWQRVLYEDSFTGADLVTWLCRNFPDVKMRDDAVEVGARLLREGLFEHVNRAHGFLDGYYFYRLRPEYSSPRTKKWFASGSRPSTEDGSNAGSRPGTGGGSRGASRDRAPSFVEGSSLGRRGTLLQNSQGRSSHQRRKLVKLSRTHIIDIDPSRRSDRAEVAFLHHDVAHNPANGFNFQIHWLGTTARFIEDAVQAWTRTVERYGLRLIEAPIGQIADVTAHNPFQAPLQIALALSPPAPSAYLPLLAEHVRPEHYFEWALLRRFGFILDQEASDRFPEDVDIVYDSRPKHFEYSQFVHRSGVAFVQVVGGAEGFLWLNNRLFTSHLSNTTTTRQRNERDGPLRGGGAHASSSPAIGAVGASGAGSSGNAAAPQPDAESVRREFSAFCADAAALELFYRSVLASLGAEVQLPSNAAAASTDGDVSDADITGSTDGMSEAGLDTASLAASQNLEPVLEGSQLHTGS</sequence>
<feature type="region of interest" description="Disordered" evidence="5">
    <location>
        <begin position="834"/>
        <end position="871"/>
    </location>
</feature>
<accession>A0A316ZHV2</accession>
<feature type="compositionally biased region" description="Polar residues" evidence="5">
    <location>
        <begin position="753"/>
        <end position="780"/>
    </location>
</feature>
<feature type="region of interest" description="Disordered" evidence="5">
    <location>
        <begin position="604"/>
        <end position="640"/>
    </location>
</feature>
<dbReference type="CDD" id="cd04449">
    <property type="entry name" value="DEP_DEPDC5-like"/>
    <property type="match status" value="1"/>
</dbReference>
<dbReference type="InterPro" id="IPR036388">
    <property type="entry name" value="WH-like_DNA-bd_sf"/>
</dbReference>
<comment type="subcellular location">
    <subcellularLocation>
        <location evidence="1">Vacuole membrane</location>
        <topology evidence="1">Peripheral membrane protein</topology>
    </subcellularLocation>
</comment>
<feature type="compositionally biased region" description="Low complexity" evidence="5">
    <location>
        <begin position="505"/>
        <end position="518"/>
    </location>
</feature>
<gene>
    <name evidence="7" type="ORF">FA09DRAFT_327283</name>
</gene>
<dbReference type="InterPro" id="IPR036390">
    <property type="entry name" value="WH_DNA-bd_sf"/>
</dbReference>
<dbReference type="PANTHER" id="PTHR13179:SF8">
    <property type="entry name" value="GATOR COMPLEX PROTEIN DEPDC5"/>
    <property type="match status" value="1"/>
</dbReference>
<feature type="region of interest" description="Disordered" evidence="5">
    <location>
        <begin position="465"/>
        <end position="518"/>
    </location>
</feature>
<dbReference type="PROSITE" id="PS50186">
    <property type="entry name" value="DEP"/>
    <property type="match status" value="1"/>
</dbReference>
<feature type="region of interest" description="Disordered" evidence="5">
    <location>
        <begin position="1484"/>
        <end position="1549"/>
    </location>
</feature>
<feature type="region of interest" description="Disordered" evidence="5">
    <location>
        <begin position="1825"/>
        <end position="1849"/>
    </location>
</feature>
<dbReference type="Pfam" id="PF00610">
    <property type="entry name" value="DEP"/>
    <property type="match status" value="1"/>
</dbReference>
<dbReference type="GeneID" id="37268896"/>
<dbReference type="InterPro" id="IPR027244">
    <property type="entry name" value="IML1"/>
</dbReference>
<dbReference type="GO" id="GO:0010508">
    <property type="term" value="P:positive regulation of autophagy"/>
    <property type="evidence" value="ECO:0007669"/>
    <property type="project" value="TreeGrafter"/>
</dbReference>
<reference evidence="7 8" key="1">
    <citation type="journal article" date="2018" name="Mol. Biol. Evol.">
        <title>Broad Genomic Sampling Reveals a Smut Pathogenic Ancestry of the Fungal Clade Ustilaginomycotina.</title>
        <authorList>
            <person name="Kijpornyongpan T."/>
            <person name="Mondo S.J."/>
            <person name="Barry K."/>
            <person name="Sandor L."/>
            <person name="Lee J."/>
            <person name="Lipzen A."/>
            <person name="Pangilinan J."/>
            <person name="LaButti K."/>
            <person name="Hainaut M."/>
            <person name="Henrissat B."/>
            <person name="Grigoriev I.V."/>
            <person name="Spatafora J.W."/>
            <person name="Aime M.C."/>
        </authorList>
    </citation>
    <scope>NUCLEOTIDE SEQUENCE [LARGE SCALE GENOMIC DNA]</scope>
    <source>
        <strain evidence="7 8">MCA 4186</strain>
    </source>
</reference>
<dbReference type="PANTHER" id="PTHR13179">
    <property type="entry name" value="DEP DOMAIN CONTAINING PROTEIN 5"/>
    <property type="match status" value="1"/>
</dbReference>
<dbReference type="SUPFAM" id="SSF46785">
    <property type="entry name" value="Winged helix' DNA-binding domain"/>
    <property type="match status" value="1"/>
</dbReference>
<feature type="compositionally biased region" description="Basic and acidic residues" evidence="5">
    <location>
        <begin position="972"/>
        <end position="981"/>
    </location>
</feature>
<evidence type="ECO:0000313" key="7">
    <source>
        <dbReference type="EMBL" id="PWO01341.1"/>
    </source>
</evidence>
<dbReference type="Proteomes" id="UP000245946">
    <property type="component" value="Unassembled WGS sequence"/>
</dbReference>
<dbReference type="InterPro" id="IPR000591">
    <property type="entry name" value="DEP_dom"/>
</dbReference>
<dbReference type="EMBL" id="KZ819283">
    <property type="protein sequence ID" value="PWO01341.1"/>
    <property type="molecule type" value="Genomic_DNA"/>
</dbReference>
<proteinExistence type="inferred from homology"/>
<dbReference type="STRING" id="58919.A0A316ZHV2"/>
<dbReference type="Pfam" id="PF19418">
    <property type="entry name" value="DEPDC5_CTD"/>
    <property type="match status" value="1"/>
</dbReference>
<feature type="domain" description="DEP" evidence="6">
    <location>
        <begin position="1402"/>
        <end position="1477"/>
    </location>
</feature>
<evidence type="ECO:0000259" key="6">
    <source>
        <dbReference type="PROSITE" id="PS50186"/>
    </source>
</evidence>
<name>A0A316ZHV2_9BASI</name>
<protein>
    <recommendedName>
        <fullName evidence="3">Vacuolar membrane-associated protein IML1</fullName>
    </recommendedName>
    <alternativeName>
        <fullName evidence="4">Vacuolar membrane-associated protein iml1</fullName>
    </alternativeName>
</protein>
<feature type="compositionally biased region" description="Polar residues" evidence="5">
    <location>
        <begin position="861"/>
        <end position="870"/>
    </location>
</feature>
<dbReference type="GO" id="GO:0035556">
    <property type="term" value="P:intracellular signal transduction"/>
    <property type="evidence" value="ECO:0007669"/>
    <property type="project" value="InterPro"/>
</dbReference>
<feature type="compositionally biased region" description="Basic and acidic residues" evidence="5">
    <location>
        <begin position="727"/>
        <end position="751"/>
    </location>
</feature>
<comment type="similarity">
    <text evidence="2">Belongs to the IML1 family.</text>
</comment>
<dbReference type="OrthoDB" id="39497at2759"/>
<evidence type="ECO:0000256" key="3">
    <source>
        <dbReference type="ARBA" id="ARBA00018529"/>
    </source>
</evidence>
<evidence type="ECO:0000313" key="8">
    <source>
        <dbReference type="Proteomes" id="UP000245946"/>
    </source>
</evidence>
<dbReference type="GO" id="GO:1904262">
    <property type="term" value="P:negative regulation of TORC1 signaling"/>
    <property type="evidence" value="ECO:0007669"/>
    <property type="project" value="TreeGrafter"/>
</dbReference>
<feature type="region of interest" description="Disordered" evidence="5">
    <location>
        <begin position="886"/>
        <end position="1009"/>
    </location>
</feature>
<evidence type="ECO:0000256" key="5">
    <source>
        <dbReference type="SAM" id="MobiDB-lite"/>
    </source>
</evidence>
<dbReference type="Pfam" id="PF12257">
    <property type="entry name" value="IML1"/>
    <property type="match status" value="1"/>
</dbReference>
<dbReference type="GO" id="GO:1990130">
    <property type="term" value="C:GATOR1 complex"/>
    <property type="evidence" value="ECO:0007669"/>
    <property type="project" value="TreeGrafter"/>
</dbReference>
<feature type="region of interest" description="Disordered" evidence="5">
    <location>
        <begin position="695"/>
        <end position="789"/>
    </location>
</feature>
<evidence type="ECO:0000256" key="2">
    <source>
        <dbReference type="ARBA" id="ARBA00005643"/>
    </source>
</evidence>
<dbReference type="GO" id="GO:0005096">
    <property type="term" value="F:GTPase activator activity"/>
    <property type="evidence" value="ECO:0007669"/>
    <property type="project" value="InterPro"/>
</dbReference>
<dbReference type="SMART" id="SM00049">
    <property type="entry name" value="DEP"/>
    <property type="match status" value="1"/>
</dbReference>
<dbReference type="RefSeq" id="XP_025601619.1">
    <property type="nucleotide sequence ID" value="XM_025741352.1"/>
</dbReference>
<dbReference type="GO" id="GO:0005774">
    <property type="term" value="C:vacuolar membrane"/>
    <property type="evidence" value="ECO:0007669"/>
    <property type="project" value="UniProtKB-SubCell"/>
</dbReference>
<dbReference type="InterPro" id="IPR048255">
    <property type="entry name" value="IML1_N"/>
</dbReference>
<feature type="region of interest" description="Disordered" evidence="5">
    <location>
        <begin position="1740"/>
        <end position="1787"/>
    </location>
</feature>
<feature type="compositionally biased region" description="Low complexity" evidence="5">
    <location>
        <begin position="1761"/>
        <end position="1770"/>
    </location>
</feature>
<evidence type="ECO:0000256" key="1">
    <source>
        <dbReference type="ARBA" id="ARBA00004148"/>
    </source>
</evidence>
<dbReference type="InterPro" id="IPR045838">
    <property type="entry name" value="DEPDC5_CTD"/>
</dbReference>
<evidence type="ECO:0000256" key="4">
    <source>
        <dbReference type="ARBA" id="ARBA00021881"/>
    </source>
</evidence>
<feature type="region of interest" description="Disordered" evidence="5">
    <location>
        <begin position="1"/>
        <end position="38"/>
    </location>
</feature>
<keyword evidence="8" id="KW-1185">Reference proteome</keyword>
<dbReference type="Gene3D" id="1.10.10.10">
    <property type="entry name" value="Winged helix-like DNA-binding domain superfamily/Winged helix DNA-binding domain"/>
    <property type="match status" value="1"/>
</dbReference>
<feature type="compositionally biased region" description="Low complexity" evidence="5">
    <location>
        <begin position="915"/>
        <end position="947"/>
    </location>
</feature>
<organism evidence="7 8">
    <name type="scientific">Tilletiopsis washingtonensis</name>
    <dbReference type="NCBI Taxonomy" id="58919"/>
    <lineage>
        <taxon>Eukaryota</taxon>
        <taxon>Fungi</taxon>
        <taxon>Dikarya</taxon>
        <taxon>Basidiomycota</taxon>
        <taxon>Ustilaginomycotina</taxon>
        <taxon>Exobasidiomycetes</taxon>
        <taxon>Entylomatales</taxon>
        <taxon>Entylomatales incertae sedis</taxon>
        <taxon>Tilletiopsis</taxon>
    </lineage>
</organism>